<evidence type="ECO:0000313" key="1">
    <source>
        <dbReference type="EMBL" id="GME81297.1"/>
    </source>
</evidence>
<gene>
    <name evidence="1" type="ORF">Amon02_000485700</name>
</gene>
<reference evidence="1" key="1">
    <citation type="submission" date="2023-04" db="EMBL/GenBank/DDBJ databases">
        <title>Ambrosiozyma monospora NBRC 10751.</title>
        <authorList>
            <person name="Ichikawa N."/>
            <person name="Sato H."/>
            <person name="Tonouchi N."/>
        </authorList>
    </citation>
    <scope>NUCLEOTIDE SEQUENCE</scope>
    <source>
        <strain evidence="1">NBRC 10751</strain>
    </source>
</reference>
<dbReference type="EMBL" id="BSXS01003445">
    <property type="protein sequence ID" value="GME81297.1"/>
    <property type="molecule type" value="Genomic_DNA"/>
</dbReference>
<evidence type="ECO:0000313" key="2">
    <source>
        <dbReference type="Proteomes" id="UP001165064"/>
    </source>
</evidence>
<protein>
    <submittedName>
        <fullName evidence="1">Unnamed protein product</fullName>
    </submittedName>
</protein>
<name>A0ACB5T519_AMBMO</name>
<accession>A0ACB5T519</accession>
<proteinExistence type="predicted"/>
<keyword evidence="2" id="KW-1185">Reference proteome</keyword>
<sequence length="464" mass="54229">MSEEEIQLSTSEKQVAKKYDLTNKFIPFLDRPLVYPLIEHLEFVYDQNETDQWEYDLLKETYMIKFIKQKYSALNPQAKEYPAELLQKEKFVNEQLLKLDKETKKTLEILSSKEVQQNLKQDKSYNIDFLAKQYKIDDARIYQLYEFGKFQYNRGDYVMASDLMSNFRLLSIKPELNLSATWGKLSSDIITFNWLEALNEFNKLREIIDNRNFDGSTLDQLNKRTWLIHFSLYIFFGLDNPIAANDEDNEDAESANNNNNSSNKNNKNGGLDSLVDLFFSSSYMSTIQASCPWILRYLAVAILYNPSNKRLKDLVRAINIESYEFRDPFTELFEVLLINFEFEKLGSVLSEIKVLTKSDFFISQLDTVKLFKNVQSLILTTLGKVNSALSLKTLQNYLGSENQSELVEFLTEKKIKVDVEKDLVVFEKQKSGNVYFQIYEKTKAFNFKNNQNLNNAFNKQESEA</sequence>
<organism evidence="1 2">
    <name type="scientific">Ambrosiozyma monospora</name>
    <name type="common">Yeast</name>
    <name type="synonym">Endomycopsis monosporus</name>
    <dbReference type="NCBI Taxonomy" id="43982"/>
    <lineage>
        <taxon>Eukaryota</taxon>
        <taxon>Fungi</taxon>
        <taxon>Dikarya</taxon>
        <taxon>Ascomycota</taxon>
        <taxon>Saccharomycotina</taxon>
        <taxon>Pichiomycetes</taxon>
        <taxon>Pichiales</taxon>
        <taxon>Pichiaceae</taxon>
        <taxon>Ambrosiozyma</taxon>
    </lineage>
</organism>
<dbReference type="Proteomes" id="UP001165064">
    <property type="component" value="Unassembled WGS sequence"/>
</dbReference>
<comment type="caution">
    <text evidence="1">The sequence shown here is derived from an EMBL/GenBank/DDBJ whole genome shotgun (WGS) entry which is preliminary data.</text>
</comment>